<evidence type="ECO:0000313" key="1">
    <source>
        <dbReference type="EMBL" id="MDQ4213698.1"/>
    </source>
</evidence>
<evidence type="ECO:0000313" key="2">
    <source>
        <dbReference type="Proteomes" id="UP001230289"/>
    </source>
</evidence>
<name>A0ABU0XF12_9MICO</name>
<keyword evidence="2" id="KW-1185">Reference proteome</keyword>
<comment type="caution">
    <text evidence="1">The sequence shown here is derived from an EMBL/GenBank/DDBJ whole genome shotgun (WGS) entry which is preliminary data.</text>
</comment>
<dbReference type="RefSeq" id="WP_308488636.1">
    <property type="nucleotide sequence ID" value="NZ_JAVFCB010000003.1"/>
</dbReference>
<dbReference type="EMBL" id="JAVFCB010000003">
    <property type="protein sequence ID" value="MDQ4213698.1"/>
    <property type="molecule type" value="Genomic_DNA"/>
</dbReference>
<accession>A0ABU0XF12</accession>
<dbReference type="SUPFAM" id="SSF46785">
    <property type="entry name" value="Winged helix' DNA-binding domain"/>
    <property type="match status" value="1"/>
</dbReference>
<gene>
    <name evidence="1" type="ORF">RBR11_07180</name>
</gene>
<protein>
    <submittedName>
        <fullName evidence="1">Uncharacterized protein</fullName>
    </submittedName>
</protein>
<dbReference type="Proteomes" id="UP001230289">
    <property type="component" value="Unassembled WGS sequence"/>
</dbReference>
<reference evidence="1 2" key="1">
    <citation type="submission" date="2023-08" db="EMBL/GenBank/DDBJ databases">
        <title>Microbacterium sp. nov., isolated from a waste landfill.</title>
        <authorList>
            <person name="Wen W."/>
        </authorList>
    </citation>
    <scope>NUCLEOTIDE SEQUENCE [LARGE SCALE GENOMIC DNA]</scope>
    <source>
        <strain evidence="1 2">ASV81</strain>
    </source>
</reference>
<sequence>MDGVDVAAIRELSRIVFGQDYRLELMLAIRTLQEEVVTLGELAIALRVPVSSLQKPFHSLVRAGLLTPLPSDDSRRKFYGVAKSAAWDWAEELAQRVEFDAVVRGRENTP</sequence>
<organism evidence="1 2">
    <name type="scientific">Microbacterium capsulatum</name>
    <dbReference type="NCBI Taxonomy" id="3041921"/>
    <lineage>
        <taxon>Bacteria</taxon>
        <taxon>Bacillati</taxon>
        <taxon>Actinomycetota</taxon>
        <taxon>Actinomycetes</taxon>
        <taxon>Micrococcales</taxon>
        <taxon>Microbacteriaceae</taxon>
        <taxon>Microbacterium</taxon>
    </lineage>
</organism>
<proteinExistence type="predicted"/>
<dbReference type="InterPro" id="IPR036390">
    <property type="entry name" value="WH_DNA-bd_sf"/>
</dbReference>